<evidence type="ECO:0000313" key="5">
    <source>
        <dbReference type="Proteomes" id="UP000242875"/>
    </source>
</evidence>
<dbReference type="InterPro" id="IPR017853">
    <property type="entry name" value="GH"/>
</dbReference>
<evidence type="ECO:0000313" key="4">
    <source>
        <dbReference type="EMBL" id="OZJ03263.1"/>
    </source>
</evidence>
<dbReference type="EMBL" id="MVBO01000095">
    <property type="protein sequence ID" value="OZJ03263.1"/>
    <property type="molecule type" value="Genomic_DNA"/>
</dbReference>
<organism evidence="4 5">
    <name type="scientific">Bifiguratus adelaidae</name>
    <dbReference type="NCBI Taxonomy" id="1938954"/>
    <lineage>
        <taxon>Eukaryota</taxon>
        <taxon>Fungi</taxon>
        <taxon>Fungi incertae sedis</taxon>
        <taxon>Mucoromycota</taxon>
        <taxon>Mucoromycotina</taxon>
        <taxon>Endogonomycetes</taxon>
        <taxon>Endogonales</taxon>
        <taxon>Endogonales incertae sedis</taxon>
        <taxon>Bifiguratus</taxon>
    </lineage>
</organism>
<evidence type="ECO:0000259" key="2">
    <source>
        <dbReference type="Pfam" id="PF01301"/>
    </source>
</evidence>
<comment type="similarity">
    <text evidence="1">Belongs to the glycosyl hydrolase 35 family.</text>
</comment>
<dbReference type="SUPFAM" id="SSF51445">
    <property type="entry name" value="(Trans)glycosidases"/>
    <property type="match status" value="1"/>
</dbReference>
<protein>
    <submittedName>
        <fullName evidence="4">Uncharacterized protein</fullName>
    </submittedName>
</protein>
<sequence length="323" mass="35987">MVVRSNNNPFLNDSEISLFKRDFIHLFIPRMALEATSSRADPFPMSLLRQFVSGPSLDGEYYTNWLDLWGPSQPYQAATPSSLNQTTYDLDWILSHGNSFSLYMFHGGISWGYQSGADWGTALTPMTTSYDYGAPLDEKTIKKHLPKATVLPSVPKTAPMVSLPAMNLVASGQLFDMLPSPTTKAQPINMEALGQNTGLVLYRTTIASDAQGNLVPEDYPRDRILVYVNGKRTGIFDAIYPLPKNLTLSLRKGDTLDPLVENLGRVNYDSRIPDQRKGIVGTITVDQHTLTYWSMYSLPLDQPPTMKSSNAKSDSPVFYFRGL</sequence>
<gene>
    <name evidence="4" type="ORF">BZG36_03512</name>
</gene>
<comment type="caution">
    <text evidence="4">The sequence shown here is derived from an EMBL/GenBank/DDBJ whole genome shotgun (WGS) entry which is preliminary data.</text>
</comment>
<dbReference type="GO" id="GO:0005975">
    <property type="term" value="P:carbohydrate metabolic process"/>
    <property type="evidence" value="ECO:0007669"/>
    <property type="project" value="InterPro"/>
</dbReference>
<dbReference type="Pfam" id="PF21317">
    <property type="entry name" value="BetaGal_ABD_1"/>
    <property type="match status" value="1"/>
</dbReference>
<evidence type="ECO:0000259" key="3">
    <source>
        <dbReference type="Pfam" id="PF21317"/>
    </source>
</evidence>
<dbReference type="GO" id="GO:0004553">
    <property type="term" value="F:hydrolase activity, hydrolyzing O-glycosyl compounds"/>
    <property type="evidence" value="ECO:0007669"/>
    <property type="project" value="InterPro"/>
</dbReference>
<keyword evidence="5" id="KW-1185">Reference proteome</keyword>
<evidence type="ECO:0000256" key="1">
    <source>
        <dbReference type="ARBA" id="ARBA00009809"/>
    </source>
</evidence>
<dbReference type="Gene3D" id="3.20.20.80">
    <property type="entry name" value="Glycosidases"/>
    <property type="match status" value="1"/>
</dbReference>
<dbReference type="InterPro" id="IPR031330">
    <property type="entry name" value="Gly_Hdrlase_35_cat"/>
</dbReference>
<dbReference type="InterPro" id="IPR048912">
    <property type="entry name" value="BetaGal1-like_ABD1"/>
</dbReference>
<dbReference type="OrthoDB" id="1657402at2759"/>
<name>A0A261XY10_9FUNG</name>
<feature type="domain" description="Glycoside hydrolase 35 catalytic" evidence="2">
    <location>
        <begin position="51"/>
        <end position="140"/>
    </location>
</feature>
<dbReference type="Pfam" id="PF01301">
    <property type="entry name" value="Glyco_hydro_35"/>
    <property type="match status" value="1"/>
</dbReference>
<dbReference type="InterPro" id="IPR001944">
    <property type="entry name" value="Glycoside_Hdrlase_35"/>
</dbReference>
<dbReference type="PRINTS" id="PR00742">
    <property type="entry name" value="GLHYDRLASE35"/>
</dbReference>
<dbReference type="Proteomes" id="UP000242875">
    <property type="component" value="Unassembled WGS sequence"/>
</dbReference>
<proteinExistence type="inferred from homology"/>
<reference evidence="4 5" key="1">
    <citation type="journal article" date="2017" name="Mycologia">
        <title>Bifiguratus adelaidae, gen. et sp. nov., a new member of Mucoromycotina in endophytic and soil-dwelling habitats.</title>
        <authorList>
            <person name="Torres-Cruz T.J."/>
            <person name="Billingsley Tobias T.L."/>
            <person name="Almatruk M."/>
            <person name="Hesse C."/>
            <person name="Kuske C.R."/>
            <person name="Desiro A."/>
            <person name="Benucci G.M."/>
            <person name="Bonito G."/>
            <person name="Stajich J.E."/>
            <person name="Dunlap C."/>
            <person name="Arnold A.E."/>
            <person name="Porras-Alfaro A."/>
        </authorList>
    </citation>
    <scope>NUCLEOTIDE SEQUENCE [LARGE SCALE GENOMIC DNA]</scope>
    <source>
        <strain evidence="4 5">AZ0501</strain>
    </source>
</reference>
<dbReference type="Gene3D" id="2.60.120.260">
    <property type="entry name" value="Galactose-binding domain-like"/>
    <property type="match status" value="1"/>
</dbReference>
<dbReference type="PANTHER" id="PTHR23421">
    <property type="entry name" value="BETA-GALACTOSIDASE RELATED"/>
    <property type="match status" value="1"/>
</dbReference>
<accession>A0A261XY10</accession>
<feature type="domain" description="Beta-galactosidase 1-like first all-beta" evidence="3">
    <location>
        <begin position="187"/>
        <end position="298"/>
    </location>
</feature>
<dbReference type="AlphaFoldDB" id="A0A261XY10"/>